<keyword evidence="2" id="KW-1133">Transmembrane helix</keyword>
<feature type="compositionally biased region" description="Low complexity" evidence="1">
    <location>
        <begin position="581"/>
        <end position="604"/>
    </location>
</feature>
<feature type="compositionally biased region" description="Low complexity" evidence="1">
    <location>
        <begin position="467"/>
        <end position="479"/>
    </location>
</feature>
<evidence type="ECO:0000256" key="2">
    <source>
        <dbReference type="SAM" id="Phobius"/>
    </source>
</evidence>
<dbReference type="AlphaFoldDB" id="A0A2P5I7F0"/>
<feature type="chain" id="PRO_5015127355" evidence="3">
    <location>
        <begin position="23"/>
        <end position="676"/>
    </location>
</feature>
<dbReference type="InParanoid" id="A0A2P5I7F0"/>
<evidence type="ECO:0000313" key="5">
    <source>
        <dbReference type="Proteomes" id="UP000094444"/>
    </source>
</evidence>
<feature type="compositionally biased region" description="Low complexity" evidence="1">
    <location>
        <begin position="494"/>
        <end position="503"/>
    </location>
</feature>
<feature type="compositionally biased region" description="Basic and acidic residues" evidence="1">
    <location>
        <begin position="66"/>
        <end position="89"/>
    </location>
</feature>
<comment type="caution">
    <text evidence="4">The sequence shown here is derived from an EMBL/GenBank/DDBJ whole genome shotgun (WGS) entry which is preliminary data.</text>
</comment>
<protein>
    <submittedName>
        <fullName evidence="4">Uncharacterized protein</fullName>
    </submittedName>
</protein>
<gene>
    <name evidence="4" type="ORF">DHEL01_v203173</name>
</gene>
<dbReference type="EMBL" id="MAVT02000186">
    <property type="protein sequence ID" value="POS78442.1"/>
    <property type="molecule type" value="Genomic_DNA"/>
</dbReference>
<evidence type="ECO:0000313" key="4">
    <source>
        <dbReference type="EMBL" id="POS78442.1"/>
    </source>
</evidence>
<dbReference type="PROSITE" id="PS51257">
    <property type="entry name" value="PROKAR_LIPOPROTEIN"/>
    <property type="match status" value="1"/>
</dbReference>
<evidence type="ECO:0000256" key="3">
    <source>
        <dbReference type="SAM" id="SignalP"/>
    </source>
</evidence>
<feature type="transmembrane region" description="Helical" evidence="2">
    <location>
        <begin position="293"/>
        <end position="316"/>
    </location>
</feature>
<dbReference type="Proteomes" id="UP000094444">
    <property type="component" value="Unassembled WGS sequence"/>
</dbReference>
<organism evidence="4 5">
    <name type="scientific">Diaporthe helianthi</name>
    <dbReference type="NCBI Taxonomy" id="158607"/>
    <lineage>
        <taxon>Eukaryota</taxon>
        <taxon>Fungi</taxon>
        <taxon>Dikarya</taxon>
        <taxon>Ascomycota</taxon>
        <taxon>Pezizomycotina</taxon>
        <taxon>Sordariomycetes</taxon>
        <taxon>Sordariomycetidae</taxon>
        <taxon>Diaporthales</taxon>
        <taxon>Diaporthaceae</taxon>
        <taxon>Diaporthe</taxon>
    </lineage>
</organism>
<keyword evidence="2" id="KW-0472">Membrane</keyword>
<name>A0A2P5I7F0_DIAHE</name>
<feature type="region of interest" description="Disordered" evidence="1">
    <location>
        <begin position="403"/>
        <end position="504"/>
    </location>
</feature>
<proteinExistence type="predicted"/>
<dbReference type="OrthoDB" id="5241722at2759"/>
<reference evidence="4" key="1">
    <citation type="submission" date="2017-09" db="EMBL/GenBank/DDBJ databases">
        <title>Polyketide synthases of a Diaporthe helianthi virulent isolate.</title>
        <authorList>
            <person name="Baroncelli R."/>
        </authorList>
    </citation>
    <scope>NUCLEOTIDE SEQUENCE [LARGE SCALE GENOMIC DNA]</scope>
    <source>
        <strain evidence="4">7/96</strain>
    </source>
</reference>
<feature type="region of interest" description="Disordered" evidence="1">
    <location>
        <begin position="138"/>
        <end position="181"/>
    </location>
</feature>
<feature type="compositionally biased region" description="Gly residues" evidence="1">
    <location>
        <begin position="480"/>
        <end position="493"/>
    </location>
</feature>
<feature type="compositionally biased region" description="Low complexity" evidence="1">
    <location>
        <begin position="529"/>
        <end position="554"/>
    </location>
</feature>
<accession>A0A2P5I7F0</accession>
<keyword evidence="2" id="KW-0812">Transmembrane</keyword>
<feature type="region of interest" description="Disordered" evidence="1">
    <location>
        <begin position="362"/>
        <end position="388"/>
    </location>
</feature>
<feature type="signal peptide" evidence="3">
    <location>
        <begin position="1"/>
        <end position="22"/>
    </location>
</feature>
<evidence type="ECO:0000256" key="1">
    <source>
        <dbReference type="SAM" id="MobiDB-lite"/>
    </source>
</evidence>
<dbReference type="SUPFAM" id="SSF56954">
    <property type="entry name" value="Outer membrane efflux proteins (OEP)"/>
    <property type="match status" value="1"/>
</dbReference>
<sequence length="676" mass="71223">MAKTRITQLALLLLLSSSCAWANDGTRKPERSDLRLGREGVSVEENAALVEVRAELDGTRLEGVFEEARRPRRQENTPEKRIHQQHEGDTDGLQHPQARSPTAEEAAQITTPPSLNPLLLQRQDNNGQQGQIDDLNRRLQSAQESAQQALQSLSDASRRVSQASQQLSQSSQQLSQQSQQLSEQSQQLSQSLQQATQSVQSLTRAVSDAQSSGSSAFASCTDSASAALARASGELASKVGDAQAQITFANVSRALALFITEPEQEAARDPLALNQAQDQVQQAQGAAVSITQAALAIVGTFIGSSLLTVLIVWLILRHKRKQKDRSGAPMNTGVSSYYGGRPGAEVYGKIARDVKDAMLMTPPASGNTTKVGSERARSFGGSRGNDMVTKDYGLEKEAGGLDLATAGDTRPNDVQIGYARSTNYRERKAPKLSEPPPPRMKDSSPGDGGGAMDTTPRTPKYEVFPKVTPSPSAPAAAVGAAGGGGGGGGGGGSSTPSSRPRSSIQPEYNLQAWLQTTTVSPFGTLERTANNNIRNTNNATATATTTTTTAPAARPDFSSTSQPRPQPPKRTSDVKWPLQGSEPSEPPSRSNSNSTASRDAAADALADARVVAATTTTTTTYQPGVAVTRDPAVAPRPVTVASARGPAASRSVRVGIESMRGIGLPGVARKLPLRDP</sequence>
<feature type="region of interest" description="Disordered" evidence="1">
    <location>
        <begin position="63"/>
        <end position="108"/>
    </location>
</feature>
<keyword evidence="3" id="KW-0732">Signal</keyword>
<keyword evidence="5" id="KW-1185">Reference proteome</keyword>
<feature type="region of interest" description="Disordered" evidence="1">
    <location>
        <begin position="529"/>
        <end position="604"/>
    </location>
</feature>